<dbReference type="PROSITE" id="PS50883">
    <property type="entry name" value="EAL"/>
    <property type="match status" value="1"/>
</dbReference>
<dbReference type="Gene3D" id="3.30.450.20">
    <property type="entry name" value="PAS domain"/>
    <property type="match status" value="2"/>
</dbReference>
<accession>A0ABY5GW37</accession>
<dbReference type="InterPro" id="IPR035965">
    <property type="entry name" value="PAS-like_dom_sf"/>
</dbReference>
<dbReference type="SUPFAM" id="SSF141868">
    <property type="entry name" value="EAL domain-like"/>
    <property type="match status" value="1"/>
</dbReference>
<evidence type="ECO:0000256" key="1">
    <source>
        <dbReference type="SAM" id="SignalP"/>
    </source>
</evidence>
<dbReference type="Gene3D" id="3.20.20.450">
    <property type="entry name" value="EAL domain"/>
    <property type="match status" value="1"/>
</dbReference>
<feature type="domain" description="GGDEF" evidence="5">
    <location>
        <begin position="608"/>
        <end position="741"/>
    </location>
</feature>
<keyword evidence="1" id="KW-0732">Signal</keyword>
<evidence type="ECO:0000259" key="2">
    <source>
        <dbReference type="PROSITE" id="PS50112"/>
    </source>
</evidence>
<dbReference type="InterPro" id="IPR000700">
    <property type="entry name" value="PAS-assoc_C"/>
</dbReference>
<dbReference type="SUPFAM" id="SSF55073">
    <property type="entry name" value="Nucleotide cyclase"/>
    <property type="match status" value="1"/>
</dbReference>
<dbReference type="SMART" id="SM00062">
    <property type="entry name" value="PBPb"/>
    <property type="match status" value="1"/>
</dbReference>
<dbReference type="EMBL" id="CP073344">
    <property type="protein sequence ID" value="UTW04198.1"/>
    <property type="molecule type" value="Genomic_DNA"/>
</dbReference>
<evidence type="ECO:0000313" key="7">
    <source>
        <dbReference type="Proteomes" id="UP001059950"/>
    </source>
</evidence>
<dbReference type="InterPro" id="IPR043128">
    <property type="entry name" value="Rev_trsase/Diguanyl_cyclase"/>
</dbReference>
<dbReference type="SMART" id="SM00086">
    <property type="entry name" value="PAC"/>
    <property type="match status" value="2"/>
</dbReference>
<feature type="domain" description="PAC" evidence="3">
    <location>
        <begin position="397"/>
        <end position="448"/>
    </location>
</feature>
<dbReference type="NCBIfam" id="TIGR00254">
    <property type="entry name" value="GGDEF"/>
    <property type="match status" value="1"/>
</dbReference>
<sequence length="1011" mass="115021">MFKIVPWLVLLISLIQSTLVSVYAADPSQNPEAAVRSEPSWREQNLNAEEIAWLELHPQLRLGIDRKFSPYEWVDQNGHYTGIAADYFALLEQRLGVSFMPVTDKLSWNEVLTAARSGEFDLMSCLVKTTERDVYLDFSEPYLTSAAVIISEQSEGYIGTLDKLKGKVVAIHKGHFTNELLRRDYPGIRIISTATIQDALRMVAEEGADAFVGDATAASFVMKQEGILNLNFSGHTDYQSDFRIGVYQGNPLLSGIIQKALNSITETERNQIFDRWAGLTVPPNGVALEKIFKISAAVLLVLLLILYWNFRLHRSEEARRVSEERFKNLVDTSDGIVWEVDYDTLSYTYMSENVVRVLGYSLEHWSEPGFWQDHIHPEDRQETIRYATESVKHLSDYEFEYRFLSARGETVWIRDMVRVVFERGEPRWLRGLMLDITAQKMADKLMRESEGRFRELIESLPAIAVQGYDENRKVIYWNDASETLYGYTRDEALGQPLELLIIPEPMRETVIQHHRDWLEKGQEIPASELELQHKDGSVVPVFSSHVMLRSEGNRQEMYCIDINLSEQKRAHAELSHMAHYDALTRLPNRRTFTDRLRQMMKSASREGEQVAVLMIDLDRFKEVNDTLGHDYGDLLLQGAAKRLVSCVRKTDTVARLGGDEFLVILGNIGDISVIERVAGQILQQLREPFTLRENRTFVSASIGIALYPSDAMTLEALMKNADQAMYAAKEEGRNRFHYFTPEMEAAAQQRRRLLNQLREAIDLQQFEVYYQPIINLKTGGVVKAEALLRWNHPNGQISPLDFIPLAEETGFIVDIGNWVFTEVVRQLSIWQAHFNTDLQVSVNTSPVQYQDGSSSNLNWFGNNIQSHNLNPASLCVEITESLLMEAGSGVTDKLLQFRNQGIEIALDDFGTGYSSLSYLKQFHIDYLKIDQSFVSHLTSGSQDLVLCEAIVVMAHTLGIRVIAEGVETQQQQQMLTDMGCDFGQGYLFGRPVPANEFAAQWLKSPVTDLSE</sequence>
<dbReference type="Pfam" id="PF08447">
    <property type="entry name" value="PAS_3"/>
    <property type="match status" value="2"/>
</dbReference>
<dbReference type="SUPFAM" id="SSF53850">
    <property type="entry name" value="Periplasmic binding protein-like II"/>
    <property type="match status" value="1"/>
</dbReference>
<dbReference type="SMART" id="SM00091">
    <property type="entry name" value="PAS"/>
    <property type="match status" value="2"/>
</dbReference>
<dbReference type="InterPro" id="IPR001633">
    <property type="entry name" value="EAL_dom"/>
</dbReference>
<dbReference type="PROSITE" id="PS50112">
    <property type="entry name" value="PAS"/>
    <property type="match status" value="2"/>
</dbReference>
<dbReference type="Gene3D" id="3.40.190.10">
    <property type="entry name" value="Periplasmic binding protein-like II"/>
    <property type="match status" value="2"/>
</dbReference>
<dbReference type="InterPro" id="IPR001638">
    <property type="entry name" value="Solute-binding_3/MltF_N"/>
</dbReference>
<evidence type="ECO:0000259" key="3">
    <source>
        <dbReference type="PROSITE" id="PS50113"/>
    </source>
</evidence>
<dbReference type="InterPro" id="IPR035919">
    <property type="entry name" value="EAL_sf"/>
</dbReference>
<organism evidence="6 7">
    <name type="scientific">Amphritea atlantica</name>
    <dbReference type="NCBI Taxonomy" id="355243"/>
    <lineage>
        <taxon>Bacteria</taxon>
        <taxon>Pseudomonadati</taxon>
        <taxon>Pseudomonadota</taxon>
        <taxon>Gammaproteobacteria</taxon>
        <taxon>Oceanospirillales</taxon>
        <taxon>Oceanospirillaceae</taxon>
        <taxon>Amphritea</taxon>
    </lineage>
</organism>
<evidence type="ECO:0000313" key="6">
    <source>
        <dbReference type="EMBL" id="UTW04198.1"/>
    </source>
</evidence>
<dbReference type="Gene3D" id="3.30.70.270">
    <property type="match status" value="1"/>
</dbReference>
<dbReference type="InterPro" id="IPR000160">
    <property type="entry name" value="GGDEF_dom"/>
</dbReference>
<dbReference type="Pfam" id="PF00990">
    <property type="entry name" value="GGDEF"/>
    <property type="match status" value="1"/>
</dbReference>
<dbReference type="InterPro" id="IPR001610">
    <property type="entry name" value="PAC"/>
</dbReference>
<dbReference type="Pfam" id="PF00563">
    <property type="entry name" value="EAL"/>
    <property type="match status" value="1"/>
</dbReference>
<dbReference type="Proteomes" id="UP001059950">
    <property type="component" value="Chromosome"/>
</dbReference>
<protein>
    <submittedName>
        <fullName evidence="6">EAL domain-containing protein</fullName>
    </submittedName>
</protein>
<dbReference type="InterPro" id="IPR052155">
    <property type="entry name" value="Biofilm_reg_signaling"/>
</dbReference>
<dbReference type="CDD" id="cd00130">
    <property type="entry name" value="PAS"/>
    <property type="match status" value="2"/>
</dbReference>
<dbReference type="SMART" id="SM00052">
    <property type="entry name" value="EAL"/>
    <property type="match status" value="1"/>
</dbReference>
<dbReference type="PROSITE" id="PS50887">
    <property type="entry name" value="GGDEF"/>
    <property type="match status" value="1"/>
</dbReference>
<dbReference type="NCBIfam" id="TIGR00229">
    <property type="entry name" value="sensory_box"/>
    <property type="match status" value="2"/>
</dbReference>
<dbReference type="CDD" id="cd01007">
    <property type="entry name" value="PBP2_BvgS_HisK_like"/>
    <property type="match status" value="1"/>
</dbReference>
<dbReference type="InterPro" id="IPR013655">
    <property type="entry name" value="PAS_fold_3"/>
</dbReference>
<feature type="domain" description="PAS" evidence="2">
    <location>
        <begin position="322"/>
        <end position="394"/>
    </location>
</feature>
<reference evidence="6" key="1">
    <citation type="submission" date="2021-04" db="EMBL/GenBank/DDBJ databases">
        <title>Oceanospirillales bacteria with DddD are important DMSP degraders in coastal seawater.</title>
        <authorList>
            <person name="Liu J."/>
        </authorList>
    </citation>
    <scope>NUCLEOTIDE SEQUENCE</scope>
    <source>
        <strain evidence="6">GY6</strain>
    </source>
</reference>
<feature type="domain" description="PAS" evidence="2">
    <location>
        <begin position="449"/>
        <end position="521"/>
    </location>
</feature>
<dbReference type="PANTHER" id="PTHR44757">
    <property type="entry name" value="DIGUANYLATE CYCLASE DGCP"/>
    <property type="match status" value="1"/>
</dbReference>
<dbReference type="CDD" id="cd01948">
    <property type="entry name" value="EAL"/>
    <property type="match status" value="1"/>
</dbReference>
<dbReference type="PANTHER" id="PTHR44757:SF2">
    <property type="entry name" value="BIOFILM ARCHITECTURE MAINTENANCE PROTEIN MBAA"/>
    <property type="match status" value="1"/>
</dbReference>
<dbReference type="SUPFAM" id="SSF55785">
    <property type="entry name" value="PYP-like sensor domain (PAS domain)"/>
    <property type="match status" value="2"/>
</dbReference>
<dbReference type="CDD" id="cd01949">
    <property type="entry name" value="GGDEF"/>
    <property type="match status" value="1"/>
</dbReference>
<feature type="signal peptide" evidence="1">
    <location>
        <begin position="1"/>
        <end position="24"/>
    </location>
</feature>
<evidence type="ECO:0000259" key="5">
    <source>
        <dbReference type="PROSITE" id="PS50887"/>
    </source>
</evidence>
<keyword evidence="7" id="KW-1185">Reference proteome</keyword>
<dbReference type="InterPro" id="IPR029787">
    <property type="entry name" value="Nucleotide_cyclase"/>
</dbReference>
<evidence type="ECO:0000259" key="4">
    <source>
        <dbReference type="PROSITE" id="PS50883"/>
    </source>
</evidence>
<gene>
    <name evidence="6" type="ORF">KDX31_04050</name>
</gene>
<dbReference type="InterPro" id="IPR000014">
    <property type="entry name" value="PAS"/>
</dbReference>
<proteinExistence type="predicted"/>
<feature type="domain" description="EAL" evidence="4">
    <location>
        <begin position="750"/>
        <end position="1005"/>
    </location>
</feature>
<feature type="chain" id="PRO_5045346555" evidence="1">
    <location>
        <begin position="25"/>
        <end position="1011"/>
    </location>
</feature>
<name>A0ABY5GW37_9GAMM</name>
<dbReference type="Pfam" id="PF00497">
    <property type="entry name" value="SBP_bac_3"/>
    <property type="match status" value="1"/>
</dbReference>
<dbReference type="SMART" id="SM00267">
    <property type="entry name" value="GGDEF"/>
    <property type="match status" value="1"/>
</dbReference>
<dbReference type="PROSITE" id="PS50113">
    <property type="entry name" value="PAC"/>
    <property type="match status" value="1"/>
</dbReference>